<name>A0A1G9TGB7_9FIRM</name>
<dbReference type="EMBL" id="FNHZ01000001">
    <property type="protein sequence ID" value="SDM46653.1"/>
    <property type="molecule type" value="Genomic_DNA"/>
</dbReference>
<protein>
    <submittedName>
        <fullName evidence="1">Uncharacterized protein</fullName>
    </submittedName>
</protein>
<reference evidence="2" key="1">
    <citation type="submission" date="2016-10" db="EMBL/GenBank/DDBJ databases">
        <authorList>
            <person name="Varghese N."/>
            <person name="Submissions S."/>
        </authorList>
    </citation>
    <scope>NUCLEOTIDE SEQUENCE [LARGE SCALE GENOMIC DNA]</scope>
    <source>
        <strain evidence="2">M83</strain>
    </source>
</reference>
<evidence type="ECO:0000313" key="1">
    <source>
        <dbReference type="EMBL" id="SDM46653.1"/>
    </source>
</evidence>
<keyword evidence="2" id="KW-1185">Reference proteome</keyword>
<dbReference type="Proteomes" id="UP000187651">
    <property type="component" value="Unassembled WGS sequence"/>
</dbReference>
<evidence type="ECO:0000313" key="2">
    <source>
        <dbReference type="Proteomes" id="UP000187651"/>
    </source>
</evidence>
<gene>
    <name evidence="1" type="ORF">SAMN05216544_0342</name>
</gene>
<sequence>MWLKSYFLAFSKNKTFVREMRLGALQGAAGC</sequence>
<proteinExistence type="predicted"/>
<organism evidence="1 2">
    <name type="scientific">Lachnospira pectinoschiza</name>
    <dbReference type="NCBI Taxonomy" id="28052"/>
    <lineage>
        <taxon>Bacteria</taxon>
        <taxon>Bacillati</taxon>
        <taxon>Bacillota</taxon>
        <taxon>Clostridia</taxon>
        <taxon>Lachnospirales</taxon>
        <taxon>Lachnospiraceae</taxon>
        <taxon>Lachnospira</taxon>
    </lineage>
</organism>
<dbReference type="AlphaFoldDB" id="A0A1G9TGB7"/>
<accession>A0A1G9TGB7</accession>